<dbReference type="GeneID" id="69589748"/>
<reference evidence="2" key="2">
    <citation type="submission" date="2016-01" db="EMBL/GenBank/DDBJ databases">
        <authorList>
            <person name="McClelland M."/>
            <person name="Jain A."/>
            <person name="Saraogi P."/>
            <person name="Mendelson R."/>
            <person name="Westerman R."/>
            <person name="SanMiguel P."/>
            <person name="Csonka L."/>
        </authorList>
    </citation>
    <scope>NUCLEOTIDE SEQUENCE</scope>
    <source>
        <strain evidence="2">CL09T03C01</strain>
    </source>
</reference>
<dbReference type="PATRIC" id="fig|46506.5.peg.3019"/>
<keyword evidence="3" id="KW-0238">DNA-binding</keyword>
<dbReference type="PANTHER" id="PTHR34585">
    <property type="match status" value="1"/>
</dbReference>
<evidence type="ECO:0000259" key="1">
    <source>
        <dbReference type="Pfam" id="PF12728"/>
    </source>
</evidence>
<protein>
    <submittedName>
        <fullName evidence="3">DNA-binding protein</fullName>
    </submittedName>
    <submittedName>
        <fullName evidence="2">Helix-turn-helix domain protein</fullName>
    </submittedName>
</protein>
<feature type="domain" description="Helix-turn-helix" evidence="1">
    <location>
        <begin position="41"/>
        <end position="90"/>
    </location>
</feature>
<sequence>MDGVITRQSEEYIMMMRMLKKCSKEILEFQDLPVPIAGEVYMTGEQICGMLHISNRTLQKLRDERGIAYTVIGGKFLYPLSKLQLLLEENYRNYIR</sequence>
<dbReference type="GO" id="GO:0003677">
    <property type="term" value="F:DNA binding"/>
    <property type="evidence" value="ECO:0007669"/>
    <property type="project" value="UniProtKB-KW"/>
</dbReference>
<organism evidence="2 4">
    <name type="scientific">Bacteroides stercoris</name>
    <dbReference type="NCBI Taxonomy" id="46506"/>
    <lineage>
        <taxon>Bacteria</taxon>
        <taxon>Pseudomonadati</taxon>
        <taxon>Bacteroidota</taxon>
        <taxon>Bacteroidia</taxon>
        <taxon>Bacteroidales</taxon>
        <taxon>Bacteroidaceae</taxon>
        <taxon>Bacteroides</taxon>
    </lineage>
</organism>
<dbReference type="Pfam" id="PF12728">
    <property type="entry name" value="HTH_17"/>
    <property type="match status" value="1"/>
</dbReference>
<evidence type="ECO:0000313" key="4">
    <source>
        <dbReference type="Proteomes" id="UP000056419"/>
    </source>
</evidence>
<evidence type="ECO:0000313" key="5">
    <source>
        <dbReference type="Proteomes" id="UP000261223"/>
    </source>
</evidence>
<reference evidence="2 4" key="1">
    <citation type="journal article" date="2016" name="BMC Genomics">
        <title>Type VI secretion systems of human gut Bacteroidales segregate into three genetic architectures, two of which are contained on mobile genetic elements.</title>
        <authorList>
            <person name="Coyne M.J."/>
            <person name="Roelofs K.G."/>
            <person name="Comstock L.E."/>
        </authorList>
    </citation>
    <scope>NUCLEOTIDE SEQUENCE [LARGE SCALE GENOMIC DNA]</scope>
    <source>
        <strain evidence="2 4">CL09T03C01</strain>
    </source>
</reference>
<gene>
    <name evidence="2" type="ORF">AA415_02802</name>
    <name evidence="3" type="ORF">DXC34_15620</name>
</gene>
<dbReference type="InterPro" id="IPR041657">
    <property type="entry name" value="HTH_17"/>
</dbReference>
<dbReference type="Proteomes" id="UP000261223">
    <property type="component" value="Unassembled WGS sequence"/>
</dbReference>
<accession>A0A120A0Y6</accession>
<dbReference type="Proteomes" id="UP000056419">
    <property type="component" value="Unassembled WGS sequence"/>
</dbReference>
<dbReference type="EMBL" id="LRGC01000018">
    <property type="protein sequence ID" value="KWR52752.1"/>
    <property type="molecule type" value="Genomic_DNA"/>
</dbReference>
<dbReference type="STRING" id="46506.AA415_02802"/>
<keyword evidence="4" id="KW-1185">Reference proteome</keyword>
<proteinExistence type="predicted"/>
<dbReference type="SUPFAM" id="SSF46955">
    <property type="entry name" value="Putative DNA-binding domain"/>
    <property type="match status" value="1"/>
</dbReference>
<evidence type="ECO:0000313" key="3">
    <source>
        <dbReference type="EMBL" id="RGM10272.1"/>
    </source>
</evidence>
<comment type="caution">
    <text evidence="2">The sequence shown here is derived from an EMBL/GenBank/DDBJ whole genome shotgun (WGS) entry which is preliminary data.</text>
</comment>
<dbReference type="InterPro" id="IPR009061">
    <property type="entry name" value="DNA-bd_dom_put_sf"/>
</dbReference>
<dbReference type="EMBL" id="QSSV01000025">
    <property type="protein sequence ID" value="RGM10272.1"/>
    <property type="molecule type" value="Genomic_DNA"/>
</dbReference>
<dbReference type="RefSeq" id="WP_060386410.1">
    <property type="nucleotide sequence ID" value="NZ_CAXSRQ010000004.1"/>
</dbReference>
<dbReference type="PANTHER" id="PTHR34585:SF22">
    <property type="entry name" value="HELIX-TURN-HELIX DOMAIN-CONTAINING PROTEIN"/>
    <property type="match status" value="1"/>
</dbReference>
<evidence type="ECO:0000313" key="2">
    <source>
        <dbReference type="EMBL" id="KWR52752.1"/>
    </source>
</evidence>
<name>A0A120A0Y6_BACSE</name>
<reference evidence="3 5" key="3">
    <citation type="submission" date="2018-08" db="EMBL/GenBank/DDBJ databases">
        <title>A genome reference for cultivated species of the human gut microbiota.</title>
        <authorList>
            <person name="Zou Y."/>
            <person name="Xue W."/>
            <person name="Luo G."/>
        </authorList>
    </citation>
    <scope>NUCLEOTIDE SEQUENCE [LARGE SCALE GENOMIC DNA]</scope>
    <source>
        <strain evidence="3 5">TF03-6</strain>
    </source>
</reference>
<dbReference type="AlphaFoldDB" id="A0A120A0Y6"/>